<dbReference type="Proteomes" id="UP000759537">
    <property type="component" value="Unassembled WGS sequence"/>
</dbReference>
<keyword evidence="2" id="KW-0472">Membrane</keyword>
<feature type="compositionally biased region" description="Polar residues" evidence="1">
    <location>
        <begin position="256"/>
        <end position="267"/>
    </location>
</feature>
<name>A0A9P5JZX9_9AGAM</name>
<evidence type="ECO:0000256" key="1">
    <source>
        <dbReference type="SAM" id="MobiDB-lite"/>
    </source>
</evidence>
<feature type="compositionally biased region" description="Basic residues" evidence="1">
    <location>
        <begin position="191"/>
        <end position="200"/>
    </location>
</feature>
<feature type="transmembrane region" description="Helical" evidence="2">
    <location>
        <begin position="828"/>
        <end position="845"/>
    </location>
</feature>
<keyword evidence="2" id="KW-0812">Transmembrane</keyword>
<reference evidence="3" key="1">
    <citation type="submission" date="2019-10" db="EMBL/GenBank/DDBJ databases">
        <authorList>
            <consortium name="DOE Joint Genome Institute"/>
            <person name="Kuo A."/>
            <person name="Miyauchi S."/>
            <person name="Kiss E."/>
            <person name="Drula E."/>
            <person name="Kohler A."/>
            <person name="Sanchez-Garcia M."/>
            <person name="Andreopoulos B."/>
            <person name="Barry K.W."/>
            <person name="Bonito G."/>
            <person name="Buee M."/>
            <person name="Carver A."/>
            <person name="Chen C."/>
            <person name="Cichocki N."/>
            <person name="Clum A."/>
            <person name="Culley D."/>
            <person name="Crous P.W."/>
            <person name="Fauchery L."/>
            <person name="Girlanda M."/>
            <person name="Hayes R."/>
            <person name="Keri Z."/>
            <person name="LaButti K."/>
            <person name="Lipzen A."/>
            <person name="Lombard V."/>
            <person name="Magnuson J."/>
            <person name="Maillard F."/>
            <person name="Morin E."/>
            <person name="Murat C."/>
            <person name="Nolan M."/>
            <person name="Ohm R."/>
            <person name="Pangilinan J."/>
            <person name="Pereira M."/>
            <person name="Perotto S."/>
            <person name="Peter M."/>
            <person name="Riley R."/>
            <person name="Sitrit Y."/>
            <person name="Stielow B."/>
            <person name="Szollosi G."/>
            <person name="Zifcakova L."/>
            <person name="Stursova M."/>
            <person name="Spatafora J.W."/>
            <person name="Tedersoo L."/>
            <person name="Vaario L.-M."/>
            <person name="Yamada A."/>
            <person name="Yan M."/>
            <person name="Wang P."/>
            <person name="Xu J."/>
            <person name="Bruns T."/>
            <person name="Baldrian P."/>
            <person name="Vilgalys R."/>
            <person name="Henrissat B."/>
            <person name="Grigoriev I.V."/>
            <person name="Hibbett D."/>
            <person name="Nagy L.G."/>
            <person name="Martin F.M."/>
        </authorList>
    </citation>
    <scope>NUCLEOTIDE SEQUENCE</scope>
    <source>
        <strain evidence="3">Prilba</strain>
    </source>
</reference>
<sequence>MALALRALLELLRIIRIVRNCIRRFPDRGASLLAFLGRKLKLLNTWWRFRLEIFGRPKPAERRFLGTEASSYSAVAGEYVVAASYVPPSASHPSLHEHTERQPATVAQAAQTGSVHPPVLGTLSVNHPYVSNPPGGHPHLPDPLGGRSGLGNRSTGNLSAVSIRSRASDRYSIITNSRESIRSTHGQPSSRHPRATHHQFGRGPDPARVPSRSRERPTRPSTPATRPHTPIHSIHPPRLEIITALPSSHGDGNASRVVQPSASSSYTHEPLSAPPTSETRGRRSSTIVVDIQNPSTDSLAMSPSANPPQITDEPSDMESSTIHSSPDSPAGDLLNEPSLGSPMSSNHPTLEDFSLPEGRFVQLINSDQIPRYTKNATIPRVETAYHVKPLTTEFPYFPEPNGFEQDSLQQDCSPWIPATHPDGGLYFYDEERRLFTDTDMHDQIMRDEIEDFYNYLQGVLRSDQLSILSKSYDLVLDIMVTVEEPVKEISWSYYYACHEARCLFWLETYDAGHMTSEVFGVKSPAHVKHRLESLYWNHWSLFPVVFGDRRLSLDAYDELLGILTHGCVDVITSKASTLPYDNDEMRRMIQLVQGAKDAKGGLAYYTAGITRLLSFFAHWRFLYFHGQKHARLIREKTVYDKPIRERSLLITILSPLLFLAPEVHLREMERLWTDEVIIETAWKNVMDKLLREWTDIILWSTVMLTANVGFLAIPGVVLSNLSGTNISSASQVVIFTSPSQIASSLSVEASIGSIMIGLLLVRHNRTKQKEDPSGASTYLYQSSHRIFGLEPMAIIFSLPWALLMWSMVIFFVALLLFCFSISNVPTRIFVAMMSVLVATLIGWGIRTAWDSKDDDEDDVLQSSLVVLRRTRVALFKRVKEFIPFHTRHVPDDRITLNSGLNEGRV</sequence>
<evidence type="ECO:0000256" key="2">
    <source>
        <dbReference type="SAM" id="Phobius"/>
    </source>
</evidence>
<dbReference type="EMBL" id="WHVB01000017">
    <property type="protein sequence ID" value="KAF8474434.1"/>
    <property type="molecule type" value="Genomic_DNA"/>
</dbReference>
<keyword evidence="2" id="KW-1133">Transmembrane helix</keyword>
<feature type="compositionally biased region" description="Polar residues" evidence="1">
    <location>
        <begin position="274"/>
        <end position="309"/>
    </location>
</feature>
<feature type="transmembrane region" description="Helical" evidence="2">
    <location>
        <begin position="696"/>
        <end position="721"/>
    </location>
</feature>
<accession>A0A9P5JZX9</accession>
<feature type="region of interest" description="Disordered" evidence="1">
    <location>
        <begin position="90"/>
        <end position="353"/>
    </location>
</feature>
<dbReference type="AlphaFoldDB" id="A0A9P5JZX9"/>
<feature type="compositionally biased region" description="Low complexity" evidence="1">
    <location>
        <begin position="133"/>
        <end position="145"/>
    </location>
</feature>
<comment type="caution">
    <text evidence="3">The sequence shown here is derived from an EMBL/GenBank/DDBJ whole genome shotgun (WGS) entry which is preliminary data.</text>
</comment>
<feature type="compositionally biased region" description="Polar residues" evidence="1">
    <location>
        <begin position="151"/>
        <end position="162"/>
    </location>
</feature>
<feature type="compositionally biased region" description="Low complexity" evidence="1">
    <location>
        <begin position="219"/>
        <end position="230"/>
    </location>
</feature>
<feature type="transmembrane region" description="Helical" evidence="2">
    <location>
        <begin position="793"/>
        <end position="822"/>
    </location>
</feature>
<feature type="compositionally biased region" description="Polar residues" evidence="1">
    <location>
        <begin position="173"/>
        <end position="190"/>
    </location>
</feature>
<gene>
    <name evidence="3" type="ORF">DFH94DRAFT_695501</name>
</gene>
<keyword evidence="4" id="KW-1185">Reference proteome</keyword>
<feature type="transmembrane region" description="Helical" evidence="2">
    <location>
        <begin position="741"/>
        <end position="761"/>
    </location>
</feature>
<dbReference type="OrthoDB" id="2657661at2759"/>
<feature type="transmembrane region" description="Helical" evidence="2">
    <location>
        <begin position="602"/>
        <end position="624"/>
    </location>
</feature>
<evidence type="ECO:0000313" key="3">
    <source>
        <dbReference type="EMBL" id="KAF8474434.1"/>
    </source>
</evidence>
<organism evidence="3 4">
    <name type="scientific">Russula ochroleuca</name>
    <dbReference type="NCBI Taxonomy" id="152965"/>
    <lineage>
        <taxon>Eukaryota</taxon>
        <taxon>Fungi</taxon>
        <taxon>Dikarya</taxon>
        <taxon>Basidiomycota</taxon>
        <taxon>Agaricomycotina</taxon>
        <taxon>Agaricomycetes</taxon>
        <taxon>Russulales</taxon>
        <taxon>Russulaceae</taxon>
        <taxon>Russula</taxon>
    </lineage>
</organism>
<protein>
    <submittedName>
        <fullName evidence="3">Uncharacterized protein</fullName>
    </submittedName>
</protein>
<feature type="compositionally biased region" description="Polar residues" evidence="1">
    <location>
        <begin position="317"/>
        <end position="327"/>
    </location>
</feature>
<reference evidence="3" key="2">
    <citation type="journal article" date="2020" name="Nat. Commun.">
        <title>Large-scale genome sequencing of mycorrhizal fungi provides insights into the early evolution of symbiotic traits.</title>
        <authorList>
            <person name="Miyauchi S."/>
            <person name="Kiss E."/>
            <person name="Kuo A."/>
            <person name="Drula E."/>
            <person name="Kohler A."/>
            <person name="Sanchez-Garcia M."/>
            <person name="Morin E."/>
            <person name="Andreopoulos B."/>
            <person name="Barry K.W."/>
            <person name="Bonito G."/>
            <person name="Buee M."/>
            <person name="Carver A."/>
            <person name="Chen C."/>
            <person name="Cichocki N."/>
            <person name="Clum A."/>
            <person name="Culley D."/>
            <person name="Crous P.W."/>
            <person name="Fauchery L."/>
            <person name="Girlanda M."/>
            <person name="Hayes R.D."/>
            <person name="Keri Z."/>
            <person name="LaButti K."/>
            <person name="Lipzen A."/>
            <person name="Lombard V."/>
            <person name="Magnuson J."/>
            <person name="Maillard F."/>
            <person name="Murat C."/>
            <person name="Nolan M."/>
            <person name="Ohm R.A."/>
            <person name="Pangilinan J."/>
            <person name="Pereira M.F."/>
            <person name="Perotto S."/>
            <person name="Peter M."/>
            <person name="Pfister S."/>
            <person name="Riley R."/>
            <person name="Sitrit Y."/>
            <person name="Stielow J.B."/>
            <person name="Szollosi G."/>
            <person name="Zifcakova L."/>
            <person name="Stursova M."/>
            <person name="Spatafora J.W."/>
            <person name="Tedersoo L."/>
            <person name="Vaario L.M."/>
            <person name="Yamada A."/>
            <person name="Yan M."/>
            <person name="Wang P."/>
            <person name="Xu J."/>
            <person name="Bruns T."/>
            <person name="Baldrian P."/>
            <person name="Vilgalys R."/>
            <person name="Dunand C."/>
            <person name="Henrissat B."/>
            <person name="Grigoriev I.V."/>
            <person name="Hibbett D."/>
            <person name="Nagy L.G."/>
            <person name="Martin F.M."/>
        </authorList>
    </citation>
    <scope>NUCLEOTIDE SEQUENCE</scope>
    <source>
        <strain evidence="3">Prilba</strain>
    </source>
</reference>
<evidence type="ECO:0000313" key="4">
    <source>
        <dbReference type="Proteomes" id="UP000759537"/>
    </source>
</evidence>
<proteinExistence type="predicted"/>